<dbReference type="RefSeq" id="WP_155165122.1">
    <property type="nucleotide sequence ID" value="NZ_JAXXAX010000032.1"/>
</dbReference>
<dbReference type="PIRSF" id="PIRSF001235">
    <property type="entry name" value="Amidase_carbamoylase"/>
    <property type="match status" value="1"/>
</dbReference>
<dbReference type="SUPFAM" id="SSF53187">
    <property type="entry name" value="Zn-dependent exopeptidases"/>
    <property type="match status" value="1"/>
</dbReference>
<comment type="cofactor">
    <cofactor evidence="3">
        <name>Zn(2+)</name>
        <dbReference type="ChEBI" id="CHEBI:29105"/>
    </cofactor>
    <text evidence="3">Binds 2 Zn(2+) ions per subunit.</text>
</comment>
<feature type="binding site" evidence="3">
    <location>
        <position position="395"/>
    </location>
    <ligand>
        <name>Zn(2+)</name>
        <dbReference type="ChEBI" id="CHEBI:29105"/>
        <label>2</label>
    </ligand>
</feature>
<comment type="caution">
    <text evidence="4">The sequence shown here is derived from an EMBL/GenBank/DDBJ whole genome shotgun (WGS) entry which is preliminary data.</text>
</comment>
<dbReference type="NCBIfam" id="TIGR01879">
    <property type="entry name" value="hydantase"/>
    <property type="match status" value="1"/>
</dbReference>
<reference evidence="4 5" key="1">
    <citation type="journal article" date="2019" name="Nat. Med.">
        <title>A library of human gut bacterial isolates paired with longitudinal multiomics data enables mechanistic microbiome research.</title>
        <authorList>
            <person name="Poyet M."/>
            <person name="Groussin M."/>
            <person name="Gibbons S.M."/>
            <person name="Avila-Pacheco J."/>
            <person name="Jiang X."/>
            <person name="Kearney S.M."/>
            <person name="Perrotta A.R."/>
            <person name="Berdy B."/>
            <person name="Zhao S."/>
            <person name="Lieberman T.D."/>
            <person name="Swanson P.K."/>
            <person name="Smith M."/>
            <person name="Roesemann S."/>
            <person name="Alexander J.E."/>
            <person name="Rich S.A."/>
            <person name="Livny J."/>
            <person name="Vlamakis H."/>
            <person name="Clish C."/>
            <person name="Bullock K."/>
            <person name="Deik A."/>
            <person name="Scott J."/>
            <person name="Pierce K.A."/>
            <person name="Xavier R.J."/>
            <person name="Alm E.J."/>
        </authorList>
    </citation>
    <scope>NUCLEOTIDE SEQUENCE [LARGE SCALE GENOMIC DNA]</scope>
    <source>
        <strain evidence="4 5">BIOML-A2</strain>
    </source>
</reference>
<dbReference type="Proteomes" id="UP000462362">
    <property type="component" value="Unassembled WGS sequence"/>
</dbReference>
<dbReference type="PANTHER" id="PTHR32494:SF5">
    <property type="entry name" value="ALLANTOATE AMIDOHYDROLASE"/>
    <property type="match status" value="1"/>
</dbReference>
<feature type="binding site" evidence="3">
    <location>
        <position position="130"/>
    </location>
    <ligand>
        <name>Zn(2+)</name>
        <dbReference type="ChEBI" id="CHEBI:29105"/>
        <label>2</label>
    </ligand>
</feature>
<dbReference type="EC" id="3.5.-.-" evidence="4"/>
<feature type="binding site" evidence="3">
    <location>
        <position position="84"/>
    </location>
    <ligand>
        <name>Zn(2+)</name>
        <dbReference type="ChEBI" id="CHEBI:29105"/>
        <label>1</label>
    </ligand>
</feature>
<dbReference type="InterPro" id="IPR036264">
    <property type="entry name" value="Bact_exopeptidase_dim_dom"/>
</dbReference>
<keyword evidence="3" id="KW-0479">Metal-binding</keyword>
<dbReference type="PANTHER" id="PTHR32494">
    <property type="entry name" value="ALLANTOATE DEIMINASE-RELATED"/>
    <property type="match status" value="1"/>
</dbReference>
<sequence>MTTDFQKDSLVFAQKCFDDVRAMSKDTTGVSRQGYSLVETKVLEYFKKIGVELNLEISTDKAGNVWMTVPGKNRELPALVSGSHADSVPQGGNYDGLAGIVAALTVARWMRETGYQPERDYTVLMMRMEESSWFGKCYVGSLGMTGQLTEKDLALKHRSNGKTLAETIKECGFNPEDLTTGEPVVDLAKMAAFIELHIEQGPTLDSSEEYRVGIVTGIRGNLRHKTIRCIGQTAHSGAVDKQFRHDAVLAFAELAYRMDCLWDEWLKAGHDLVFTIGVVHTAPTSAIAIVPGEVTFCSDIRSLSQETLDGFHALFEEEARKIGEKRGVKFEFDGVIKSQPLAIHKELGEHLAKSATEAGLKVKKLPSGAGHDTVIFGNLGIPAAMIFVANQKGSHNPNEAMEITDFIQGAEALWHAVKAFPVEGIR</sequence>
<feature type="binding site" evidence="3">
    <location>
        <position position="95"/>
    </location>
    <ligand>
        <name>Zn(2+)</name>
        <dbReference type="ChEBI" id="CHEBI:29105"/>
        <label>2</label>
    </ligand>
</feature>
<dbReference type="InterPro" id="IPR002933">
    <property type="entry name" value="Peptidase_M20"/>
</dbReference>
<feature type="binding site" evidence="3">
    <location>
        <position position="95"/>
    </location>
    <ligand>
        <name>Zn(2+)</name>
        <dbReference type="ChEBI" id="CHEBI:29105"/>
        <label>1</label>
    </ligand>
</feature>
<comment type="similarity">
    <text evidence="1">Belongs to the peptidase M20 family.</text>
</comment>
<evidence type="ECO:0000256" key="1">
    <source>
        <dbReference type="ARBA" id="ARBA00006153"/>
    </source>
</evidence>
<accession>A0A6I3S2E7</accession>
<dbReference type="Gene3D" id="3.30.70.360">
    <property type="match status" value="1"/>
</dbReference>
<protein>
    <submittedName>
        <fullName evidence="4">Hydantoinase/carbamoylase family amidase</fullName>
        <ecNumber evidence="4">3.5.-.-</ecNumber>
    </submittedName>
</protein>
<dbReference type="GO" id="GO:0046872">
    <property type="term" value="F:metal ion binding"/>
    <property type="evidence" value="ECO:0007669"/>
    <property type="project" value="UniProtKB-KW"/>
</dbReference>
<keyword evidence="2 4" id="KW-0378">Hydrolase</keyword>
<dbReference type="Pfam" id="PF01546">
    <property type="entry name" value="Peptidase_M20"/>
    <property type="match status" value="1"/>
</dbReference>
<organism evidence="4 5">
    <name type="scientific">Parasutterella excrementihominis</name>
    <dbReference type="NCBI Taxonomy" id="487175"/>
    <lineage>
        <taxon>Bacteria</taxon>
        <taxon>Pseudomonadati</taxon>
        <taxon>Pseudomonadota</taxon>
        <taxon>Betaproteobacteria</taxon>
        <taxon>Burkholderiales</taxon>
        <taxon>Sutterellaceae</taxon>
        <taxon>Parasutterella</taxon>
    </lineage>
</organism>
<evidence type="ECO:0000256" key="2">
    <source>
        <dbReference type="ARBA" id="ARBA00022801"/>
    </source>
</evidence>
<dbReference type="Gene3D" id="3.40.630.10">
    <property type="entry name" value="Zn peptidases"/>
    <property type="match status" value="1"/>
</dbReference>
<evidence type="ECO:0000256" key="3">
    <source>
        <dbReference type="PIRSR" id="PIRSR001235-1"/>
    </source>
</evidence>
<evidence type="ECO:0000313" key="4">
    <source>
        <dbReference type="EMBL" id="MTU43440.1"/>
    </source>
</evidence>
<keyword evidence="3" id="KW-0862">Zinc</keyword>
<dbReference type="SUPFAM" id="SSF55031">
    <property type="entry name" value="Bacterial exopeptidase dimerisation domain"/>
    <property type="match status" value="1"/>
</dbReference>
<proteinExistence type="inferred from homology"/>
<dbReference type="EMBL" id="WNCL01000018">
    <property type="protein sequence ID" value="MTU43440.1"/>
    <property type="molecule type" value="Genomic_DNA"/>
</dbReference>
<name>A0A6I3S2E7_9BURK</name>
<feature type="binding site" evidence="3">
    <location>
        <position position="197"/>
    </location>
    <ligand>
        <name>Zn(2+)</name>
        <dbReference type="ChEBI" id="CHEBI:29105"/>
        <label>1</label>
    </ligand>
</feature>
<dbReference type="InterPro" id="IPR010158">
    <property type="entry name" value="Amidase_Cbmase"/>
</dbReference>
<gene>
    <name evidence="4" type="ORF">GMD42_07355</name>
</gene>
<dbReference type="GO" id="GO:0016813">
    <property type="term" value="F:hydrolase activity, acting on carbon-nitrogen (but not peptide) bonds, in linear amidines"/>
    <property type="evidence" value="ECO:0007669"/>
    <property type="project" value="InterPro"/>
</dbReference>
<evidence type="ECO:0000313" key="5">
    <source>
        <dbReference type="Proteomes" id="UP000462362"/>
    </source>
</evidence>
<dbReference type="AlphaFoldDB" id="A0A6I3S2E7"/>